<dbReference type="Proteomes" id="UP001500013">
    <property type="component" value="Unassembled WGS sequence"/>
</dbReference>
<reference evidence="3" key="1">
    <citation type="journal article" date="2019" name="Int. J. Syst. Evol. Microbiol.">
        <title>The Global Catalogue of Microorganisms (GCM) 10K type strain sequencing project: providing services to taxonomists for standard genome sequencing and annotation.</title>
        <authorList>
            <consortium name="The Broad Institute Genomics Platform"/>
            <consortium name="The Broad Institute Genome Sequencing Center for Infectious Disease"/>
            <person name="Wu L."/>
            <person name="Ma J."/>
        </authorList>
    </citation>
    <scope>NUCLEOTIDE SEQUENCE [LARGE SCALE GENOMIC DNA]</scope>
    <source>
        <strain evidence="3">JCM 15628</strain>
    </source>
</reference>
<protein>
    <submittedName>
        <fullName evidence="2">Uncharacterized protein</fullName>
    </submittedName>
</protein>
<organism evidence="2 3">
    <name type="scientific">Terrabacter lapilli</name>
    <dbReference type="NCBI Taxonomy" id="436231"/>
    <lineage>
        <taxon>Bacteria</taxon>
        <taxon>Bacillati</taxon>
        <taxon>Actinomycetota</taxon>
        <taxon>Actinomycetes</taxon>
        <taxon>Micrococcales</taxon>
        <taxon>Intrasporangiaceae</taxon>
        <taxon>Terrabacter</taxon>
    </lineage>
</organism>
<evidence type="ECO:0000313" key="3">
    <source>
        <dbReference type="Proteomes" id="UP001500013"/>
    </source>
</evidence>
<name>A0ABP5EA87_9MICO</name>
<evidence type="ECO:0000256" key="1">
    <source>
        <dbReference type="SAM" id="MobiDB-lite"/>
    </source>
</evidence>
<keyword evidence="3" id="KW-1185">Reference proteome</keyword>
<feature type="region of interest" description="Disordered" evidence="1">
    <location>
        <begin position="260"/>
        <end position="298"/>
    </location>
</feature>
<dbReference type="RefSeq" id="WP_344066950.1">
    <property type="nucleotide sequence ID" value="NZ_BAAAPU010000011.1"/>
</dbReference>
<gene>
    <name evidence="2" type="ORF">GCM10009817_39870</name>
</gene>
<evidence type="ECO:0000313" key="2">
    <source>
        <dbReference type="EMBL" id="GAA1993592.1"/>
    </source>
</evidence>
<accession>A0ABP5EA87</accession>
<sequence length="298" mass="31501">MSTAAPINPGLYAVPAPPQQERFALLLRLRRAARQALDTLLALPRGAAGWVLTRARTVLTAIGGSPVWSRVATGLTRVRDLFRSVGPVTAAAAVLSIPAVWKTTVRVGRWLGSKIAAGAKALWQQTRSLLGRCGPTGNRIAAGLANTGTAIQLVFVAVAAHPVTQALVEGARSLAVLVRPVSQSTVVHRLLGRLVGGSWLRWGLELVLLPLVIAPNLLVDLVASWWTPGTPAAASAARGAQPSGCFVNVTEPGIGDEAVEPAYSMGSDEWTEPHGPSNRAERRAQQAQARARRARARY</sequence>
<dbReference type="EMBL" id="BAAAPU010000011">
    <property type="protein sequence ID" value="GAA1993592.1"/>
    <property type="molecule type" value="Genomic_DNA"/>
</dbReference>
<proteinExistence type="predicted"/>
<comment type="caution">
    <text evidence="2">The sequence shown here is derived from an EMBL/GenBank/DDBJ whole genome shotgun (WGS) entry which is preliminary data.</text>
</comment>